<protein>
    <submittedName>
        <fullName evidence="3">Uncharacterized protein</fullName>
    </submittedName>
</protein>
<keyword evidence="4" id="KW-1185">Reference proteome</keyword>
<feature type="region of interest" description="Disordered" evidence="1">
    <location>
        <begin position="126"/>
        <end position="162"/>
    </location>
</feature>
<keyword evidence="2" id="KW-1133">Transmembrane helix</keyword>
<accession>A0A318SC29</accession>
<evidence type="ECO:0000256" key="2">
    <source>
        <dbReference type="SAM" id="Phobius"/>
    </source>
</evidence>
<keyword evidence="2" id="KW-0812">Transmembrane</keyword>
<sequence>MIHGERRAASRPFIFRFEDVGTRYSVVRMTMQDRVLTALRQAGFDGRPAATLDKDGAVFALLDDTLLYLEDSGARSVSLRDINRIHSDAAGVLRVETPAGTAITASLVGFDPTRVQHFFKEVKDATNRAKSLPPAPTPAGSNPAWKTGWAGGATQPSAVGGSPVTAAQASVVTPSSTPETVTPTPTAVEEPRRVVISSAPKQAAEPVVSAPQAPREAESTPEAFTAPRSALPRIPDVGRFAPTLRLLGVLMFLVGAGVGFLQWRAGAQLTGLWTFGIGGVGAFALYVFGEVVRAVAGIAARVSREG</sequence>
<dbReference type="Proteomes" id="UP000248326">
    <property type="component" value="Unassembled WGS sequence"/>
</dbReference>
<evidence type="ECO:0000313" key="4">
    <source>
        <dbReference type="Proteomes" id="UP000248326"/>
    </source>
</evidence>
<feature type="transmembrane region" description="Helical" evidence="2">
    <location>
        <begin position="269"/>
        <end position="288"/>
    </location>
</feature>
<feature type="transmembrane region" description="Helical" evidence="2">
    <location>
        <begin position="243"/>
        <end position="263"/>
    </location>
</feature>
<gene>
    <name evidence="3" type="ORF">DES52_101373</name>
</gene>
<evidence type="ECO:0000256" key="1">
    <source>
        <dbReference type="SAM" id="MobiDB-lite"/>
    </source>
</evidence>
<name>A0A318SC29_9DEIO</name>
<proteinExistence type="predicted"/>
<dbReference type="EMBL" id="QJSX01000001">
    <property type="protein sequence ID" value="PYE56568.1"/>
    <property type="molecule type" value="Genomic_DNA"/>
</dbReference>
<keyword evidence="2" id="KW-0472">Membrane</keyword>
<comment type="caution">
    <text evidence="3">The sequence shown here is derived from an EMBL/GenBank/DDBJ whole genome shotgun (WGS) entry which is preliminary data.</text>
</comment>
<dbReference type="AlphaFoldDB" id="A0A318SC29"/>
<feature type="region of interest" description="Disordered" evidence="1">
    <location>
        <begin position="199"/>
        <end position="227"/>
    </location>
</feature>
<evidence type="ECO:0000313" key="3">
    <source>
        <dbReference type="EMBL" id="PYE56568.1"/>
    </source>
</evidence>
<reference evidence="3 4" key="1">
    <citation type="submission" date="2018-06" db="EMBL/GenBank/DDBJ databases">
        <title>Genomic Encyclopedia of Type Strains, Phase IV (KMG-IV): sequencing the most valuable type-strain genomes for metagenomic binning, comparative biology and taxonomic classification.</title>
        <authorList>
            <person name="Goeker M."/>
        </authorList>
    </citation>
    <scope>NUCLEOTIDE SEQUENCE [LARGE SCALE GENOMIC DNA]</scope>
    <source>
        <strain evidence="3 4">DSM 18048</strain>
    </source>
</reference>
<organism evidence="3 4">
    <name type="scientific">Deinococcus yavapaiensis KR-236</name>
    <dbReference type="NCBI Taxonomy" id="694435"/>
    <lineage>
        <taxon>Bacteria</taxon>
        <taxon>Thermotogati</taxon>
        <taxon>Deinococcota</taxon>
        <taxon>Deinococci</taxon>
        <taxon>Deinococcales</taxon>
        <taxon>Deinococcaceae</taxon>
        <taxon>Deinococcus</taxon>
    </lineage>
</organism>